<gene>
    <name evidence="3" type="ORF">ACFOKC_09910</name>
</gene>
<name>A0ABD5NFB4_9EURY</name>
<dbReference type="InterPro" id="IPR058468">
    <property type="entry name" value="DUF8155_N"/>
</dbReference>
<keyword evidence="4" id="KW-1185">Reference proteome</keyword>
<dbReference type="Pfam" id="PF26482">
    <property type="entry name" value="DUF8155"/>
    <property type="match status" value="1"/>
</dbReference>
<dbReference type="EMBL" id="JBHRWN010000002">
    <property type="protein sequence ID" value="MFC3478038.1"/>
    <property type="molecule type" value="Genomic_DNA"/>
</dbReference>
<dbReference type="Gene3D" id="2.70.70.10">
    <property type="entry name" value="Glucose Permease (Domain IIA)"/>
    <property type="match status" value="1"/>
</dbReference>
<reference evidence="3 4" key="1">
    <citation type="journal article" date="2019" name="Int. J. Syst. Evol. Microbiol.">
        <title>The Global Catalogue of Microorganisms (GCM) 10K type strain sequencing project: providing services to taxonomists for standard genome sequencing and annotation.</title>
        <authorList>
            <consortium name="The Broad Institute Genomics Platform"/>
            <consortium name="The Broad Institute Genome Sequencing Center for Infectious Disease"/>
            <person name="Wu L."/>
            <person name="Ma J."/>
        </authorList>
    </citation>
    <scope>NUCLEOTIDE SEQUENCE [LARGE SCALE GENOMIC DNA]</scope>
    <source>
        <strain evidence="3 4">CGMCC 1.12562</strain>
    </source>
</reference>
<comment type="caution">
    <text evidence="3">The sequence shown here is derived from an EMBL/GenBank/DDBJ whole genome shotgun (WGS) entry which is preliminary data.</text>
</comment>
<proteinExistence type="predicted"/>
<evidence type="ECO:0000313" key="4">
    <source>
        <dbReference type="Proteomes" id="UP001595660"/>
    </source>
</evidence>
<accession>A0ABD5NFB4</accession>
<sequence>MVTLSGDVLRRYPRVSRYNSPYPAHDAGCAVDLYPEQNRATSPVAGEVTETRTVRCPEKPYAADHDHLIVVDIGDYLARMLHVDPAVEPGDRLAVGDDLGQMVRSGFFAPWVDNHVHLGFRTRDQNPVRASGSLPLDLGLPVEPVAWDGGATVLDVGETWALLDAPAHPAPGEAFAGLASDDGGVVDGGLPHYEQGYADGDAATVSLLGSVVGDRTGDRTVAWRDVTPTANGAPIRGLSLWLGLDRLGAKLVCPGHDLSAGDDVTVGIRDA</sequence>
<feature type="domain" description="DUF8155" evidence="1">
    <location>
        <begin position="3"/>
        <end position="137"/>
    </location>
</feature>
<dbReference type="AlphaFoldDB" id="A0ABD5NFB4"/>
<dbReference type="Pfam" id="PF26483">
    <property type="entry name" value="DUF8155_C"/>
    <property type="match status" value="1"/>
</dbReference>
<dbReference type="GeneID" id="69118963"/>
<dbReference type="InterPro" id="IPR058817">
    <property type="entry name" value="DUF8155_C"/>
</dbReference>
<dbReference type="RefSeq" id="WP_232570844.1">
    <property type="nucleotide sequence ID" value="NZ_CP089466.1"/>
</dbReference>
<dbReference type="InterPro" id="IPR011055">
    <property type="entry name" value="Dup_hybrid_motif"/>
</dbReference>
<evidence type="ECO:0000259" key="1">
    <source>
        <dbReference type="Pfam" id="PF26482"/>
    </source>
</evidence>
<evidence type="ECO:0000313" key="3">
    <source>
        <dbReference type="EMBL" id="MFC3478038.1"/>
    </source>
</evidence>
<evidence type="ECO:0000259" key="2">
    <source>
        <dbReference type="Pfam" id="PF26483"/>
    </source>
</evidence>
<protein>
    <recommendedName>
        <fullName evidence="5">Peptidase family M23</fullName>
    </recommendedName>
</protein>
<dbReference type="Proteomes" id="UP001595660">
    <property type="component" value="Unassembled WGS sequence"/>
</dbReference>
<evidence type="ECO:0008006" key="5">
    <source>
        <dbReference type="Google" id="ProtNLM"/>
    </source>
</evidence>
<feature type="domain" description="DUF8155" evidence="2">
    <location>
        <begin position="143"/>
        <end position="269"/>
    </location>
</feature>
<organism evidence="3 4">
    <name type="scientific">Halobacterium litoreum</name>
    <dbReference type="NCBI Taxonomy" id="2039234"/>
    <lineage>
        <taxon>Archaea</taxon>
        <taxon>Methanobacteriati</taxon>
        <taxon>Methanobacteriota</taxon>
        <taxon>Stenosarchaea group</taxon>
        <taxon>Halobacteria</taxon>
        <taxon>Halobacteriales</taxon>
        <taxon>Halobacteriaceae</taxon>
        <taxon>Halobacterium</taxon>
    </lineage>
</organism>